<keyword evidence="3" id="KW-0677">Repeat</keyword>
<dbReference type="GO" id="GO:0008237">
    <property type="term" value="F:metallopeptidase activity"/>
    <property type="evidence" value="ECO:0007669"/>
    <property type="project" value="InterPro"/>
</dbReference>
<dbReference type="PROSITE" id="PS51854">
    <property type="entry name" value="CSPG"/>
    <property type="match status" value="1"/>
</dbReference>
<dbReference type="GO" id="GO:0009653">
    <property type="term" value="P:anatomical structure morphogenesis"/>
    <property type="evidence" value="ECO:0007669"/>
    <property type="project" value="TreeGrafter"/>
</dbReference>
<dbReference type="Gene3D" id="2.60.40.10">
    <property type="entry name" value="Immunoglobulins"/>
    <property type="match status" value="1"/>
</dbReference>
<reference evidence="8 9" key="1">
    <citation type="submission" date="2014-07" db="EMBL/GenBank/DDBJ databases">
        <title>Draft genome sequence of Nonlabens ulvanivorans, an ulvan degrading bacterium.</title>
        <authorList>
            <person name="Kopel M."/>
            <person name="Helbert W."/>
            <person name="Henrissat B."/>
            <person name="Doniger T."/>
            <person name="Banin E."/>
        </authorList>
    </citation>
    <scope>NUCLEOTIDE SEQUENCE [LARGE SCALE GENOMIC DNA]</scope>
    <source>
        <strain evidence="8 9">PLR</strain>
    </source>
</reference>
<comment type="caution">
    <text evidence="8">The sequence shown here is derived from an EMBL/GenBank/DDBJ whole genome shotgun (WGS) entry which is preliminary data.</text>
</comment>
<evidence type="ECO:0000256" key="6">
    <source>
        <dbReference type="SAM" id="MobiDB-lite"/>
    </source>
</evidence>
<evidence type="ECO:0000256" key="3">
    <source>
        <dbReference type="ARBA" id="ARBA00022737"/>
    </source>
</evidence>
<evidence type="ECO:0000256" key="1">
    <source>
        <dbReference type="ARBA" id="ARBA00022670"/>
    </source>
</evidence>
<dbReference type="Gene3D" id="2.60.120.260">
    <property type="entry name" value="Galactose-binding domain-like"/>
    <property type="match status" value="1"/>
</dbReference>
<organism evidence="8 9">
    <name type="scientific">Nonlabens ulvanivorans</name>
    <name type="common">Persicivirga ulvanivorans</name>
    <dbReference type="NCBI Taxonomy" id="906888"/>
    <lineage>
        <taxon>Bacteria</taxon>
        <taxon>Pseudomonadati</taxon>
        <taxon>Bacteroidota</taxon>
        <taxon>Flavobacteriia</taxon>
        <taxon>Flavobacteriales</taxon>
        <taxon>Flavobacteriaceae</taxon>
        <taxon>Nonlabens</taxon>
    </lineage>
</organism>
<dbReference type="InterPro" id="IPR051561">
    <property type="entry name" value="FRAS1_ECM"/>
</dbReference>
<dbReference type="PANTHER" id="PTHR45739:SF8">
    <property type="entry name" value="FRAS1-RELATED EXTRACELLULAR MATRIX PROTEIN 1"/>
    <property type="match status" value="1"/>
</dbReference>
<dbReference type="SUPFAM" id="SSF55486">
    <property type="entry name" value="Metalloproteases ('zincins'), catalytic domain"/>
    <property type="match status" value="1"/>
</dbReference>
<dbReference type="PANTHER" id="PTHR45739">
    <property type="entry name" value="MATRIX PROTEIN, PUTATIVE-RELATED"/>
    <property type="match status" value="1"/>
</dbReference>
<name>A0A084JZ56_NONUL</name>
<keyword evidence="5" id="KW-0325">Glycoprotein</keyword>
<feature type="region of interest" description="Disordered" evidence="6">
    <location>
        <begin position="482"/>
        <end position="502"/>
    </location>
</feature>
<dbReference type="SUPFAM" id="SSF49785">
    <property type="entry name" value="Galactose-binding domain-like"/>
    <property type="match status" value="1"/>
</dbReference>
<keyword evidence="1" id="KW-0645">Protease</keyword>
<evidence type="ECO:0000313" key="9">
    <source>
        <dbReference type="Proteomes" id="UP000028531"/>
    </source>
</evidence>
<dbReference type="OrthoDB" id="9792152at2"/>
<dbReference type="Proteomes" id="UP000028531">
    <property type="component" value="Unassembled WGS sequence"/>
</dbReference>
<dbReference type="Pfam" id="PF13582">
    <property type="entry name" value="Reprolysin_3"/>
    <property type="match status" value="1"/>
</dbReference>
<dbReference type="InterPro" id="IPR013783">
    <property type="entry name" value="Ig-like_fold"/>
</dbReference>
<feature type="domain" description="P/Homo B" evidence="7">
    <location>
        <begin position="864"/>
        <end position="1023"/>
    </location>
</feature>
<dbReference type="EMBL" id="JPJI01000023">
    <property type="protein sequence ID" value="KEZ94240.1"/>
    <property type="molecule type" value="Genomic_DNA"/>
</dbReference>
<dbReference type="GO" id="GO:0004252">
    <property type="term" value="F:serine-type endopeptidase activity"/>
    <property type="evidence" value="ECO:0007669"/>
    <property type="project" value="InterPro"/>
</dbReference>
<accession>A0A084JZ56</accession>
<dbReference type="InterPro" id="IPR008979">
    <property type="entry name" value="Galactose-bd-like_sf"/>
</dbReference>
<dbReference type="Pfam" id="PF18962">
    <property type="entry name" value="Por_Secre_tail"/>
    <property type="match status" value="1"/>
</dbReference>
<protein>
    <recommendedName>
        <fullName evidence="7">P/Homo B domain-containing protein</fullName>
    </recommendedName>
</protein>
<keyword evidence="4" id="KW-0378">Hydrolase</keyword>
<dbReference type="InterPro" id="IPR026444">
    <property type="entry name" value="Secre_tail"/>
</dbReference>
<dbReference type="PROSITE" id="PS51829">
    <property type="entry name" value="P_HOMO_B"/>
    <property type="match status" value="1"/>
</dbReference>
<dbReference type="Gene3D" id="3.40.390.10">
    <property type="entry name" value="Collagenase (Catalytic Domain)"/>
    <property type="match status" value="1"/>
</dbReference>
<sequence length="1755" mass="190097">MSHTCASQKRLNMKKIVLILVFLSVSLSYSQGVIWENFSKDGLPSLTDAQRPIKPASYDLYHINPDVLVQKLEGAVDRFSGGASIAVDFPIGNDQFETFNVYDAGAMESQLMTDFPDIHSYYGYSSTSLNKIYFTITPQGFRGVITGESILYMDPFSKVTPDDIMVYNRRDLVRTDLSFECHTDELVNNANMPEISEFQTKAFRDRAFRTYEIAIAATSEYTSYHDDGNAANGDARADALAAIIVTLARVNSVYEQEMSIRFTLVANNDRLIYFNDQNNQGFADPYDNYSGSQMLGTNTSNINNRIGTASYDIGHVFSTGGGGIAGQSPCASTKGRGVTGIVTPEFDPFDIDYVCHEIGHQFSAEHTFYNGCFGGSPSSSPYETGSASTIMGYAGICAPNVQENSDAYFHAISLQQMHNNIASDTCDDQINLGSNNPTAPNAVTLADKFLPVSTPFKLTAVSSQAPDNGEIYTYNWEQLDTGGDAATGSPQPPLSTNTTGPMFRSKFGTADPTRYFPNLEEVLNGVDDQWETISSVGRDMTFIVTIRDNNPFGGQTSQSTVAVKPRDIQGIGAFVVNTPVLTDIWYEGENQTVTWDVSGTNRVELATEVNILLSLDGGYTYPFTLASAVPNVGSSTVNIPVGAKTENARIMVEAVDNYFYNVNNGNFQIKEGTFELSAPSVDISTCQPSDASFSFNYNAAPGFNEVVTFSALQLPSGLTATFNPSSASSSTAVNVVVTGTDQVDADLYNFRVVATANSATIDEEFNLKVFDNGVGEVVILSPLNGAGNQVANPILEWQDLPSASSYLVEVSSTSDFSSIIESSTVINETSLQTTSLNPSQIYYWRITPSNGCATGSIASIAAFQTAQDVCNVYDNEYFENNDNIWETDVNAVSARVNVPDDIEITNLSFYMRADHNDTGHIKMQLSSPSGRFSEVYNRECAAGRDFDLIVSDQGTAAFACNPGYTGALTGNLRPGQAFSRFNGLSAQGEWVLLATDRTSGTGGTFNEFSVTVCGRLQYVNDIDNNRNNLLTTAYGATSIIDQTLLRTQQTGTTNANMVYVVTRLPKQGGLELSSVALNLGDTFTQSDLNNDRIVYNHDSTEMMLTDSFDFTVLGNANTLMNAQTFNIAIEEPTLIYDNGWTPFAPNADTGSLNAQVINGLAIIGTDSQINNFQVIGNANSLFLNNSLTVLGDFSTDGYIGATDGQLIFSGSGAQSISGDGIIDIGQVTMTGSNTISITAVMNIHDVFTPASTTINTNGNIVFRSDVNRTAQLDDASSATINGVVQVERYIPAKRAFRLVASSVNSTNSIYENWQENGSAIAGLGTHITGSLTGANGFDLTASGNPSMFTYDAVNSVWASQPNTDVDKLQVGTAYRLMVRGDRTVDITQNAPAATNTTLRAKGNLHLGDFNSSLATSNGDFIMIANPYQANVDFKTVLNDVSTSGVNVNFAYYWDPNLNTRGAYATIDMSTLNGDPIPFASNANKYLQPGQSIFIQATGAANITFKESHKKVSEDLNNIFNQPQNNSSVLISLVNRSTQTIVDQTVRRINSANNPQIDQSDAVKFYNQDETLAIVNNGNLLSIDKNIMPVVGDHMTLLTDRFRATQYTMQVLIDGLVGVKPVLIDHYTTNRKDLVEGANSIDFDVLPGDAASNDINRFEIVFENVTLSSNDINLQADLRLFPNPVSSGQFTIQSDLLNGKEVQVSLYNTLGQLIHDQEATFNNSLTIKPQSILSSGMYLVKVSTLDESATLQIIVK</sequence>
<gene>
    <name evidence="8" type="ORF">IL45_03560</name>
</gene>
<evidence type="ECO:0000256" key="4">
    <source>
        <dbReference type="ARBA" id="ARBA00022801"/>
    </source>
</evidence>
<dbReference type="InterPro" id="IPR024079">
    <property type="entry name" value="MetalloPept_cat_dom_sf"/>
</dbReference>
<keyword evidence="2" id="KW-0732">Signal</keyword>
<dbReference type="InterPro" id="IPR039005">
    <property type="entry name" value="CSPG_rpt"/>
</dbReference>
<evidence type="ECO:0000256" key="2">
    <source>
        <dbReference type="ARBA" id="ARBA00022729"/>
    </source>
</evidence>
<dbReference type="NCBIfam" id="TIGR04183">
    <property type="entry name" value="Por_Secre_tail"/>
    <property type="match status" value="1"/>
</dbReference>
<evidence type="ECO:0000259" key="7">
    <source>
        <dbReference type="PROSITE" id="PS51829"/>
    </source>
</evidence>
<evidence type="ECO:0000256" key="5">
    <source>
        <dbReference type="ARBA" id="ARBA00023180"/>
    </source>
</evidence>
<dbReference type="InterPro" id="IPR002884">
    <property type="entry name" value="P_dom"/>
</dbReference>
<evidence type="ECO:0000313" key="8">
    <source>
        <dbReference type="EMBL" id="KEZ94240.1"/>
    </source>
</evidence>
<proteinExistence type="predicted"/>
<dbReference type="Pfam" id="PF16184">
    <property type="entry name" value="Cadherin_3"/>
    <property type="match status" value="1"/>
</dbReference>
<dbReference type="GO" id="GO:0006508">
    <property type="term" value="P:proteolysis"/>
    <property type="evidence" value="ECO:0007669"/>
    <property type="project" value="UniProtKB-KW"/>
</dbReference>